<name>A0A8X7BYY4_9ARAC</name>
<reference evidence="1" key="1">
    <citation type="submission" date="2020-08" db="EMBL/GenBank/DDBJ databases">
        <title>Multicomponent nature underlies the extraordinary mechanical properties of spider dragline silk.</title>
        <authorList>
            <person name="Kono N."/>
            <person name="Nakamura H."/>
            <person name="Mori M."/>
            <person name="Yoshida Y."/>
            <person name="Ohtoshi R."/>
            <person name="Malay A.D."/>
            <person name="Moran D.A.P."/>
            <person name="Tomita M."/>
            <person name="Numata K."/>
            <person name="Arakawa K."/>
        </authorList>
    </citation>
    <scope>NUCLEOTIDE SEQUENCE</scope>
</reference>
<accession>A0A8X7BYY4</accession>
<gene>
    <name evidence="1" type="primary">NCL1_53807</name>
    <name evidence="1" type="ORF">TNIN_135651</name>
</gene>
<organism evidence="1 2">
    <name type="scientific">Trichonephila inaurata madagascariensis</name>
    <dbReference type="NCBI Taxonomy" id="2747483"/>
    <lineage>
        <taxon>Eukaryota</taxon>
        <taxon>Metazoa</taxon>
        <taxon>Ecdysozoa</taxon>
        <taxon>Arthropoda</taxon>
        <taxon>Chelicerata</taxon>
        <taxon>Arachnida</taxon>
        <taxon>Araneae</taxon>
        <taxon>Araneomorphae</taxon>
        <taxon>Entelegynae</taxon>
        <taxon>Araneoidea</taxon>
        <taxon>Nephilidae</taxon>
        <taxon>Trichonephila</taxon>
        <taxon>Trichonephila inaurata</taxon>
    </lineage>
</organism>
<dbReference type="OrthoDB" id="6407690at2759"/>
<proteinExistence type="predicted"/>
<protein>
    <submittedName>
        <fullName evidence="1">Uncharacterized protein</fullName>
    </submittedName>
</protein>
<dbReference type="Proteomes" id="UP000886998">
    <property type="component" value="Unassembled WGS sequence"/>
</dbReference>
<sequence>MRILTLKQIAIIKLATSLFTAREFWYIQKKLKFYVFLLPNPKLKDMVNKKLHPLSYPTTLQQEITTALRSITFEVWHWIVDNLMIVKWESEIIKIPLSWKSDGTINRISTADMIIRSPDLAIETRFIHACQYWCWNKINEFWETLSANEQLFLYRKYVNKKHTIQYFKFFRARSSRRSCRLWSLKFKWTYGTMFNGVFDHLPSLKKQALENKAVRSPHIPLARHCLLRMNAQRRMYMLQEYPYHVLRVCLFWPLQALFTDAASTVRDSLPNRSFLKLIHIIICQKILLGWRDYDYVDLLKTFWRESPIRCKEYVRGDTISEILTVILEGREFRTHIQGGVPRRYLTHSRTLIKNTMRCIKLTILRVN</sequence>
<comment type="caution">
    <text evidence="1">The sequence shown here is derived from an EMBL/GenBank/DDBJ whole genome shotgun (WGS) entry which is preliminary data.</text>
</comment>
<dbReference type="EMBL" id="BMAV01006322">
    <property type="protein sequence ID" value="GFY48153.1"/>
    <property type="molecule type" value="Genomic_DNA"/>
</dbReference>
<evidence type="ECO:0000313" key="1">
    <source>
        <dbReference type="EMBL" id="GFY48153.1"/>
    </source>
</evidence>
<dbReference type="AlphaFoldDB" id="A0A8X7BYY4"/>
<evidence type="ECO:0000313" key="2">
    <source>
        <dbReference type="Proteomes" id="UP000886998"/>
    </source>
</evidence>
<keyword evidence="2" id="KW-1185">Reference proteome</keyword>